<dbReference type="Proteomes" id="UP001139263">
    <property type="component" value="Unassembled WGS sequence"/>
</dbReference>
<keyword evidence="1" id="KW-0812">Transmembrane</keyword>
<dbReference type="AlphaFoldDB" id="A0A9X1VBS6"/>
<evidence type="ECO:0000313" key="3">
    <source>
        <dbReference type="Proteomes" id="UP001139263"/>
    </source>
</evidence>
<dbReference type="InterPro" id="IPR011990">
    <property type="entry name" value="TPR-like_helical_dom_sf"/>
</dbReference>
<dbReference type="SUPFAM" id="SSF48452">
    <property type="entry name" value="TPR-like"/>
    <property type="match status" value="1"/>
</dbReference>
<dbReference type="EMBL" id="JALBUF010000029">
    <property type="protein sequence ID" value="MCI0184845.1"/>
    <property type="molecule type" value="Genomic_DNA"/>
</dbReference>
<sequence length="360" mass="40800">MIGWMASISVIVTIILLVIASALKYSLPALGSLGLAGLASIVGGVATFGGIITGLIGLYSLGSINEKIEAAIDAEKKVWNSQINKQLSIHMRAVAEYNRGLSESDIRRASEYMESALRLQPELPLVSENIGTRFAEATFRWAWHRIDRSQGFNVRLTTYGNLDPDLYLEEGDYTHDAIRWLEDVREVDGERNMHWMKLAKLYSLIGDHRKMMSSLQHAFNLSEETTNYGVEDIGILLWNCSDAGQVDEICKTIHYEAPIMLTKPILKSVLTKERRYEGTMRPLLAVRRKGSMMFKSEAPSSPTIYYVAKTLSENGEDRYMLQWYGEDVIRYPKPDDDPWDVDKLLDVVNDWFITVGEVYK</sequence>
<dbReference type="RefSeq" id="WP_241716842.1">
    <property type="nucleotide sequence ID" value="NZ_JALBUF010000029.1"/>
</dbReference>
<organism evidence="2 3">
    <name type="scientific">Sulfoacidibacillus ferrooxidans</name>
    <dbReference type="NCBI Taxonomy" id="2005001"/>
    <lineage>
        <taxon>Bacteria</taxon>
        <taxon>Bacillati</taxon>
        <taxon>Bacillota</taxon>
        <taxon>Bacilli</taxon>
        <taxon>Bacillales</taxon>
        <taxon>Alicyclobacillaceae</taxon>
        <taxon>Sulfoacidibacillus</taxon>
    </lineage>
</organism>
<name>A0A9X1VBS6_9BACL</name>
<keyword evidence="1" id="KW-1133">Transmembrane helix</keyword>
<reference evidence="2" key="1">
    <citation type="submission" date="2022-03" db="EMBL/GenBank/DDBJ databases">
        <title>Draft Genome Sequence of Firmicute Strain S0AB, a Heterotrophic Iron/Sulfur-Oxidizing Extreme Acidophile.</title>
        <authorList>
            <person name="Vergara E."/>
            <person name="Pakostova E."/>
            <person name="Johnson D.B."/>
            <person name="Holmes D.S."/>
        </authorList>
    </citation>
    <scope>NUCLEOTIDE SEQUENCE</scope>
    <source>
        <strain evidence="2">S0AB</strain>
    </source>
</reference>
<proteinExistence type="predicted"/>
<dbReference type="Gene3D" id="1.25.40.10">
    <property type="entry name" value="Tetratricopeptide repeat domain"/>
    <property type="match status" value="1"/>
</dbReference>
<protein>
    <submittedName>
        <fullName evidence="2">Uncharacterized protein</fullName>
    </submittedName>
</protein>
<evidence type="ECO:0000313" key="2">
    <source>
        <dbReference type="EMBL" id="MCI0184845.1"/>
    </source>
</evidence>
<keyword evidence="1" id="KW-0472">Membrane</keyword>
<feature type="transmembrane region" description="Helical" evidence="1">
    <location>
        <begin position="38"/>
        <end position="59"/>
    </location>
</feature>
<evidence type="ECO:0000256" key="1">
    <source>
        <dbReference type="SAM" id="Phobius"/>
    </source>
</evidence>
<keyword evidence="3" id="KW-1185">Reference proteome</keyword>
<comment type="caution">
    <text evidence="2">The sequence shown here is derived from an EMBL/GenBank/DDBJ whole genome shotgun (WGS) entry which is preliminary data.</text>
</comment>
<accession>A0A9X1VBS6</accession>
<gene>
    <name evidence="2" type="ORF">MM817_03142</name>
</gene>